<sequence>MCSKLHRAQLLSNCNGSQEAVLGEKTRESICQTGRDASAALEMLSCSACASLTFNTFSEGVVPRCSSVFWTGSALPLFTAASPNRAASCLAFEAPPDPMPRSQRRWPGSGAVLFTGPIKVSVTEPDVAVESAGQFEE</sequence>
<protein>
    <submittedName>
        <fullName evidence="1">Uncharacterized protein</fullName>
    </submittedName>
</protein>
<dbReference type="EMBL" id="SRLO01000178">
    <property type="protein sequence ID" value="TNN69215.1"/>
    <property type="molecule type" value="Genomic_DNA"/>
</dbReference>
<dbReference type="AlphaFoldDB" id="A0A4Z2HV91"/>
<accession>A0A4Z2HV91</accession>
<gene>
    <name evidence="1" type="ORF">EYF80_020532</name>
</gene>
<comment type="caution">
    <text evidence="1">The sequence shown here is derived from an EMBL/GenBank/DDBJ whole genome shotgun (WGS) entry which is preliminary data.</text>
</comment>
<reference evidence="1 2" key="1">
    <citation type="submission" date="2019-03" db="EMBL/GenBank/DDBJ databases">
        <title>First draft genome of Liparis tanakae, snailfish: a comprehensive survey of snailfish specific genes.</title>
        <authorList>
            <person name="Kim W."/>
            <person name="Song I."/>
            <person name="Jeong J.-H."/>
            <person name="Kim D."/>
            <person name="Kim S."/>
            <person name="Ryu S."/>
            <person name="Song J.Y."/>
            <person name="Lee S.K."/>
        </authorList>
    </citation>
    <scope>NUCLEOTIDE SEQUENCE [LARGE SCALE GENOMIC DNA]</scope>
    <source>
        <tissue evidence="1">Muscle</tissue>
    </source>
</reference>
<organism evidence="1 2">
    <name type="scientific">Liparis tanakae</name>
    <name type="common">Tanaka's snailfish</name>
    <dbReference type="NCBI Taxonomy" id="230148"/>
    <lineage>
        <taxon>Eukaryota</taxon>
        <taxon>Metazoa</taxon>
        <taxon>Chordata</taxon>
        <taxon>Craniata</taxon>
        <taxon>Vertebrata</taxon>
        <taxon>Euteleostomi</taxon>
        <taxon>Actinopterygii</taxon>
        <taxon>Neopterygii</taxon>
        <taxon>Teleostei</taxon>
        <taxon>Neoteleostei</taxon>
        <taxon>Acanthomorphata</taxon>
        <taxon>Eupercaria</taxon>
        <taxon>Perciformes</taxon>
        <taxon>Cottioidei</taxon>
        <taxon>Cottales</taxon>
        <taxon>Liparidae</taxon>
        <taxon>Liparis</taxon>
    </lineage>
</organism>
<keyword evidence="2" id="KW-1185">Reference proteome</keyword>
<dbReference type="Proteomes" id="UP000314294">
    <property type="component" value="Unassembled WGS sequence"/>
</dbReference>
<evidence type="ECO:0000313" key="1">
    <source>
        <dbReference type="EMBL" id="TNN69215.1"/>
    </source>
</evidence>
<evidence type="ECO:0000313" key="2">
    <source>
        <dbReference type="Proteomes" id="UP000314294"/>
    </source>
</evidence>
<name>A0A4Z2HV91_9TELE</name>
<proteinExistence type="predicted"/>